<dbReference type="InterPro" id="IPR033932">
    <property type="entry name" value="YtcJ-like"/>
</dbReference>
<dbReference type="CDD" id="cd01300">
    <property type="entry name" value="YtcJ_like"/>
    <property type="match status" value="1"/>
</dbReference>
<accession>A0ABR7NJ12</accession>
<proteinExistence type="predicted"/>
<organism evidence="2 3">
    <name type="scientific">Yanshouia hominis</name>
    <dbReference type="NCBI Taxonomy" id="2763673"/>
    <lineage>
        <taxon>Bacteria</taxon>
        <taxon>Bacillati</taxon>
        <taxon>Bacillota</taxon>
        <taxon>Clostridia</taxon>
        <taxon>Eubacteriales</taxon>
        <taxon>Oscillospiraceae</taxon>
        <taxon>Yanshouia</taxon>
    </lineage>
</organism>
<keyword evidence="3" id="KW-1185">Reference proteome</keyword>
<gene>
    <name evidence="2" type="ORF">H8717_08255</name>
</gene>
<dbReference type="PANTHER" id="PTHR22642:SF2">
    <property type="entry name" value="PROTEIN LONG AFTER FAR-RED 3"/>
    <property type="match status" value="1"/>
</dbReference>
<dbReference type="InterPro" id="IPR011059">
    <property type="entry name" value="Metal-dep_hydrolase_composite"/>
</dbReference>
<evidence type="ECO:0000313" key="2">
    <source>
        <dbReference type="EMBL" id="MBC8576394.1"/>
    </source>
</evidence>
<dbReference type="Pfam" id="PF07969">
    <property type="entry name" value="Amidohydro_3"/>
    <property type="match status" value="1"/>
</dbReference>
<dbReference type="Gene3D" id="2.30.40.10">
    <property type="entry name" value="Urease, subunit C, domain 1"/>
    <property type="match status" value="1"/>
</dbReference>
<comment type="caution">
    <text evidence="2">The sequence shown here is derived from an EMBL/GenBank/DDBJ whole genome shotgun (WGS) entry which is preliminary data.</text>
</comment>
<dbReference type="EMBL" id="JACRTB010000011">
    <property type="protein sequence ID" value="MBC8576394.1"/>
    <property type="molecule type" value="Genomic_DNA"/>
</dbReference>
<sequence length="523" mass="56949">MKQQVLYTGGEIITLDAPARAVLTEGERILAVGNEAALRRMAGPDVREFPLKGQVMMPAFLDSHGHITAFAATLSLAPLGGAGSFAEIVSLLSKSAREHPQREWVIGFGYDHNVLKEGVHPDKELLDAAFPDRPVLISHASGHMGAANSEALHRMGITRDTPDPDGGKIGRGEDGGPNGYLEETAFTLYSQAAPAARPEKIVDDFKRAQQHYLSCGISTAQEGLARAGEMAVLADLAGKNLLTLDVVAYCDAGEGGEPLLPRSCGEKGKNRLRIGGYKVFLDGSPQARTAWLTQPYEGEESYRGYPVHTDAELEATVHRVCAQRAQLLAHCNGDAAADQLISAFERENRRCAVAPLRPVMIHAQTLRADQLDRMKPLGMIPSFFAAHLWYWGDVHRKNLGKRAFCISPLHDAAAREMHFTLHQDTPVLPPNMLETIWCAVNRISREGVSMGEAQRITPEQALRAVTLDAAYQYFEEREKGSITPGKRADFVLLDGNPLTVAPGDIRRLSVTGTILRGEMVSQA</sequence>
<dbReference type="Proteomes" id="UP000658131">
    <property type="component" value="Unassembled WGS sequence"/>
</dbReference>
<name>A0ABR7NJ12_9FIRM</name>
<dbReference type="Gene3D" id="3.10.310.70">
    <property type="match status" value="1"/>
</dbReference>
<feature type="domain" description="Amidohydrolase 3" evidence="1">
    <location>
        <begin position="51"/>
        <end position="520"/>
    </location>
</feature>
<reference evidence="2 3" key="1">
    <citation type="submission" date="2020-08" db="EMBL/GenBank/DDBJ databases">
        <title>Genome public.</title>
        <authorList>
            <person name="Liu C."/>
            <person name="Sun Q."/>
        </authorList>
    </citation>
    <scope>NUCLEOTIDE SEQUENCE [LARGE SCALE GENOMIC DNA]</scope>
    <source>
        <strain evidence="2 3">BX1</strain>
    </source>
</reference>
<evidence type="ECO:0000259" key="1">
    <source>
        <dbReference type="Pfam" id="PF07969"/>
    </source>
</evidence>
<dbReference type="SUPFAM" id="SSF51556">
    <property type="entry name" value="Metallo-dependent hydrolases"/>
    <property type="match status" value="1"/>
</dbReference>
<dbReference type="PANTHER" id="PTHR22642">
    <property type="entry name" value="IMIDAZOLONEPROPIONASE"/>
    <property type="match status" value="1"/>
</dbReference>
<evidence type="ECO:0000313" key="3">
    <source>
        <dbReference type="Proteomes" id="UP000658131"/>
    </source>
</evidence>
<dbReference type="InterPro" id="IPR032466">
    <property type="entry name" value="Metal_Hydrolase"/>
</dbReference>
<protein>
    <submittedName>
        <fullName evidence="2">Amidohydrolase</fullName>
    </submittedName>
</protein>
<dbReference type="RefSeq" id="WP_262399926.1">
    <property type="nucleotide sequence ID" value="NZ_JACRTB010000011.1"/>
</dbReference>
<dbReference type="Gene3D" id="3.20.20.140">
    <property type="entry name" value="Metal-dependent hydrolases"/>
    <property type="match status" value="1"/>
</dbReference>
<dbReference type="SUPFAM" id="SSF51338">
    <property type="entry name" value="Composite domain of metallo-dependent hydrolases"/>
    <property type="match status" value="1"/>
</dbReference>
<dbReference type="InterPro" id="IPR013108">
    <property type="entry name" value="Amidohydro_3"/>
</dbReference>